<dbReference type="Proteomes" id="UP000017908">
    <property type="component" value="Unassembled WGS sequence"/>
</dbReference>
<dbReference type="EMBL" id="CBKE010000036">
    <property type="protein sequence ID" value="CDF04181.1"/>
    <property type="molecule type" value="Genomic_DNA"/>
</dbReference>
<accession>R7MV06</accession>
<protein>
    <submittedName>
        <fullName evidence="1">Uncharacterized protein</fullName>
    </submittedName>
</protein>
<name>R7MV06_MEGEL</name>
<sequence length="690" mass="78851">MVADGLDLVQQFCRLGVADEVEAGIDEFADLFLAHEDAQAVDVDIFFIFLEFSDSGFVDLAFRQGTRSREVDAEFFFQLREAIVMDMAVFVFDLDEVGPVDEAVFVSKDRIFRIREDHDLIRMEEAQWFVDLIVVEQFACRRFDEAVAGDADLDQGFDVDDLGIVSEHDFVIVGEDLAFALGGRFDQRQVISTEDHVLCRDSNRFAVFRSQDVVRREHERPGFGLGFYGQGQMAGHLVTVEVGVECRADQRMKLDGAAFPEDRFESLDTQTMQCRGTVQENRMFLDDVFQDVPYFRVHAFDFLLGVLDIGSNALFDKFLHDERLEEFQGHFFRQATLVHLHFRTDDDNRTAGVVDTFTEQVLTETALFPFQHVRQGFKGTVARARDRTAAAAVIDEGVDGFLEHTFFVADDDIRRSQFQEAAQAVVTVDDPAIEIVQVRRSEAAAVELDHRAQFRRDDRDDVHDHPFRFVAGMTEGFDDFQAADSADAALARRIAEFIAELFVQLVQVQALQQFLDSCSAHADAEFIAVHIQVLTIFRFRHQLLLGERRIARIEDDVRGEVQDFFQRTGRNIEDQAHPAGDAFKIPNMRYRCSQFNMAHPFTTDFGARDFDAAAVADDTFIPDTFVFAAVTFPVLCRPKNAFAEQPIPFRFQCTVIDRFWFLDFPVGPFEDLFRRSKTNPHGIEFIHIKH</sequence>
<dbReference type="AlphaFoldDB" id="R7MV06"/>
<gene>
    <name evidence="1" type="ORF">BN715_00545</name>
</gene>
<reference evidence="1" key="1">
    <citation type="submission" date="2012-11" db="EMBL/GenBank/DDBJ databases">
        <title>Dependencies among metagenomic species, viruses, plasmids and units of genetic variation.</title>
        <authorList>
            <person name="Nielsen H.B."/>
            <person name="Almeida M."/>
            <person name="Juncker A.S."/>
            <person name="Rasmussen S."/>
            <person name="Li J."/>
            <person name="Sunagawa S."/>
            <person name="Plichta D."/>
            <person name="Gautier L."/>
            <person name="Le Chatelier E."/>
            <person name="Peletier E."/>
            <person name="Bonde I."/>
            <person name="Nielsen T."/>
            <person name="Manichanh C."/>
            <person name="Arumugam M."/>
            <person name="Batto J."/>
            <person name="Santos M.B.Q.D."/>
            <person name="Blom N."/>
            <person name="Borruel N."/>
            <person name="Burgdorf K.S."/>
            <person name="Boumezbeur F."/>
            <person name="Casellas F."/>
            <person name="Dore J."/>
            <person name="Guarner F."/>
            <person name="Hansen T."/>
            <person name="Hildebrand F."/>
            <person name="Kaas R.S."/>
            <person name="Kennedy S."/>
            <person name="Kristiansen K."/>
            <person name="Kultima J.R."/>
            <person name="Leonard P."/>
            <person name="Levenez F."/>
            <person name="Lund O."/>
            <person name="Moumen B."/>
            <person name="Le Paslier D."/>
            <person name="Pons N."/>
            <person name="Pedersen O."/>
            <person name="Prifti E."/>
            <person name="Qin J."/>
            <person name="Raes J."/>
            <person name="Tap J."/>
            <person name="Tims S."/>
            <person name="Ussery D.W."/>
            <person name="Yamada T."/>
            <person name="MetaHit consortium"/>
            <person name="Renault P."/>
            <person name="Sicheritz-Ponten T."/>
            <person name="Bork P."/>
            <person name="Wang J."/>
            <person name="Brunak S."/>
            <person name="Ehrlich S.D."/>
        </authorList>
    </citation>
    <scope>NUCLEOTIDE SEQUENCE [LARGE SCALE GENOMIC DNA]</scope>
</reference>
<comment type="caution">
    <text evidence="1">The sequence shown here is derived from an EMBL/GenBank/DDBJ whole genome shotgun (WGS) entry which is preliminary data.</text>
</comment>
<proteinExistence type="predicted"/>
<evidence type="ECO:0000313" key="1">
    <source>
        <dbReference type="EMBL" id="CDF04181.1"/>
    </source>
</evidence>
<organism evidence="1">
    <name type="scientific">Megasphaera elsdenii CAG:570</name>
    <dbReference type="NCBI Taxonomy" id="1263087"/>
    <lineage>
        <taxon>Bacteria</taxon>
        <taxon>Bacillati</taxon>
        <taxon>Bacillota</taxon>
        <taxon>Negativicutes</taxon>
        <taxon>Veillonellales</taxon>
        <taxon>Veillonellaceae</taxon>
        <taxon>Megasphaera</taxon>
    </lineage>
</organism>